<keyword evidence="1" id="KW-0472">Membrane</keyword>
<dbReference type="InterPro" id="IPR046513">
    <property type="entry name" value="DUF6691"/>
</dbReference>
<protein>
    <submittedName>
        <fullName evidence="2">YeeE/YedE family protein</fullName>
    </submittedName>
</protein>
<feature type="transmembrane region" description="Helical" evidence="1">
    <location>
        <begin position="83"/>
        <end position="108"/>
    </location>
</feature>
<name>A0A4R1BDF0_9PROT</name>
<gene>
    <name evidence="2" type="ORF">EZJ19_08275</name>
</gene>
<evidence type="ECO:0000313" key="3">
    <source>
        <dbReference type="Proteomes" id="UP000295443"/>
    </source>
</evidence>
<keyword evidence="1" id="KW-1133">Transmembrane helix</keyword>
<feature type="transmembrane region" description="Helical" evidence="1">
    <location>
        <begin position="114"/>
        <end position="133"/>
    </location>
</feature>
<evidence type="ECO:0000256" key="1">
    <source>
        <dbReference type="SAM" id="Phobius"/>
    </source>
</evidence>
<keyword evidence="3" id="KW-1185">Reference proteome</keyword>
<organism evidence="2 3">
    <name type="scientific">Parasulfuritortus cantonensis</name>
    <dbReference type="NCBI Taxonomy" id="2528202"/>
    <lineage>
        <taxon>Bacteria</taxon>
        <taxon>Pseudomonadati</taxon>
        <taxon>Pseudomonadota</taxon>
        <taxon>Betaproteobacteria</taxon>
        <taxon>Nitrosomonadales</taxon>
        <taxon>Thiobacillaceae</taxon>
        <taxon>Parasulfuritortus</taxon>
    </lineage>
</organism>
<dbReference type="RefSeq" id="WP_131446503.1">
    <property type="nucleotide sequence ID" value="NZ_SJZB01000031.1"/>
</dbReference>
<dbReference type="EMBL" id="SJZB01000031">
    <property type="protein sequence ID" value="TCJ15047.1"/>
    <property type="molecule type" value="Genomic_DNA"/>
</dbReference>
<accession>A0A4R1BDF0</accession>
<proteinExistence type="predicted"/>
<dbReference type="Pfam" id="PF20398">
    <property type="entry name" value="DUF6691"/>
    <property type="match status" value="1"/>
</dbReference>
<comment type="caution">
    <text evidence="2">The sequence shown here is derived from an EMBL/GenBank/DDBJ whole genome shotgun (WGS) entry which is preliminary data.</text>
</comment>
<keyword evidence="1" id="KW-0812">Transmembrane</keyword>
<evidence type="ECO:0000313" key="2">
    <source>
        <dbReference type="EMBL" id="TCJ15047.1"/>
    </source>
</evidence>
<dbReference type="OrthoDB" id="9790409at2"/>
<dbReference type="Proteomes" id="UP000295443">
    <property type="component" value="Unassembled WGS sequence"/>
</dbReference>
<sequence>MKRYLPYLLAGLAFGFVLVKSEAASWYRIQEMFHFQSFHMFGIMFTAIATGLASVQVIKYLGRRRSLDGQTIEIPVKPPGRKSYIHGGFIFGLGWGLIGLCPGPVFALVGTGSIGALAVLAGALHGTWLYGALKDKVPH</sequence>
<dbReference type="AlphaFoldDB" id="A0A4R1BDF0"/>
<feature type="transmembrane region" description="Helical" evidence="1">
    <location>
        <begin position="39"/>
        <end position="62"/>
    </location>
</feature>
<reference evidence="2 3" key="1">
    <citation type="submission" date="2019-03" db="EMBL/GenBank/DDBJ databases">
        <title>Genome sequence of Thiobacillaceae bacterium LSR1, a sulfur-oxidizing bacterium isolated from freshwater sediment.</title>
        <authorList>
            <person name="Li S."/>
        </authorList>
    </citation>
    <scope>NUCLEOTIDE SEQUENCE [LARGE SCALE GENOMIC DNA]</scope>
    <source>
        <strain evidence="2 3">LSR1</strain>
    </source>
</reference>